<proteinExistence type="predicted"/>
<keyword evidence="1" id="KW-1133">Transmembrane helix</keyword>
<organism evidence="2 3">
    <name type="scientific">Ephemeroptericola cinctiostellae</name>
    <dbReference type="NCBI Taxonomy" id="2268024"/>
    <lineage>
        <taxon>Bacteria</taxon>
        <taxon>Pseudomonadati</taxon>
        <taxon>Pseudomonadota</taxon>
        <taxon>Betaproteobacteria</taxon>
        <taxon>Burkholderiales</taxon>
        <taxon>Burkholderiaceae</taxon>
        <taxon>Ephemeroptericola</taxon>
    </lineage>
</organism>
<dbReference type="AlphaFoldDB" id="A0A345DA78"/>
<gene>
    <name evidence="2" type="ORF">DTO96_100992</name>
</gene>
<evidence type="ECO:0000313" key="2">
    <source>
        <dbReference type="EMBL" id="AXF85266.1"/>
    </source>
</evidence>
<evidence type="ECO:0000313" key="3">
    <source>
        <dbReference type="Proteomes" id="UP000252182"/>
    </source>
</evidence>
<reference evidence="3" key="1">
    <citation type="submission" date="2018-07" db="EMBL/GenBank/DDBJ databases">
        <authorList>
            <person name="Kim H."/>
        </authorList>
    </citation>
    <scope>NUCLEOTIDE SEQUENCE [LARGE SCALE GENOMIC DNA]</scope>
    <source>
        <strain evidence="3">F02</strain>
    </source>
</reference>
<accession>A0A345DA78</accession>
<sequence>MRLFRPAGDTGGSTPLKILCLTLFVIVFGCFKSYLQSNITECDCHSRKKKGINMNNINRRGFKFKLLLTAIFDSLHGVSIGIWLGAVLP</sequence>
<feature type="transmembrane region" description="Helical" evidence="1">
    <location>
        <begin position="12"/>
        <end position="31"/>
    </location>
</feature>
<dbReference type="KEGG" id="hyf:DTO96_100992"/>
<evidence type="ECO:0000256" key="1">
    <source>
        <dbReference type="SAM" id="Phobius"/>
    </source>
</evidence>
<feature type="transmembrane region" description="Helical" evidence="1">
    <location>
        <begin position="66"/>
        <end position="88"/>
    </location>
</feature>
<dbReference type="Proteomes" id="UP000252182">
    <property type="component" value="Chromosome"/>
</dbReference>
<dbReference type="EMBL" id="CP031124">
    <property type="protein sequence ID" value="AXF85266.1"/>
    <property type="molecule type" value="Genomic_DNA"/>
</dbReference>
<dbReference type="PROSITE" id="PS51257">
    <property type="entry name" value="PROKAR_LIPOPROTEIN"/>
    <property type="match status" value="1"/>
</dbReference>
<protein>
    <submittedName>
        <fullName evidence="2">Uncharacterized protein</fullName>
    </submittedName>
</protein>
<keyword evidence="1" id="KW-0812">Transmembrane</keyword>
<keyword evidence="3" id="KW-1185">Reference proteome</keyword>
<name>A0A345DA78_9BURK</name>
<keyword evidence="1" id="KW-0472">Membrane</keyword>